<proteinExistence type="predicted"/>
<sequence length="39" mass="4138">MATFKAKDGTQIYYKDCGAVNRFSSATAGRWTATCGTAS</sequence>
<keyword evidence="1" id="KW-0378">Hydrolase</keyword>
<organism evidence="1 2">
    <name type="scientific">Enterobacter cloacae</name>
    <dbReference type="NCBI Taxonomy" id="550"/>
    <lineage>
        <taxon>Bacteria</taxon>
        <taxon>Pseudomonadati</taxon>
        <taxon>Pseudomonadota</taxon>
        <taxon>Gammaproteobacteria</taxon>
        <taxon>Enterobacterales</taxon>
        <taxon>Enterobacteriaceae</taxon>
        <taxon>Enterobacter</taxon>
        <taxon>Enterobacter cloacae complex</taxon>
    </lineage>
</organism>
<gene>
    <name evidence="1" type="ORF">NCTC10005_07325</name>
</gene>
<dbReference type="GO" id="GO:0016787">
    <property type="term" value="F:hydrolase activity"/>
    <property type="evidence" value="ECO:0007669"/>
    <property type="project" value="UniProtKB-KW"/>
</dbReference>
<dbReference type="EMBL" id="UGJB01000004">
    <property type="protein sequence ID" value="STQ14468.1"/>
    <property type="molecule type" value="Genomic_DNA"/>
</dbReference>
<evidence type="ECO:0000313" key="1">
    <source>
        <dbReference type="EMBL" id="STQ14468.1"/>
    </source>
</evidence>
<evidence type="ECO:0000313" key="2">
    <source>
        <dbReference type="Proteomes" id="UP000255106"/>
    </source>
</evidence>
<accession>A0A377M8D8</accession>
<name>A0A377M8D8_ENTCL</name>
<dbReference type="AlphaFoldDB" id="A0A377M8D8"/>
<dbReference type="Proteomes" id="UP000255106">
    <property type="component" value="Unassembled WGS sequence"/>
</dbReference>
<protein>
    <submittedName>
        <fullName evidence="1">Putative hydrolase, alpha/beta fold family</fullName>
    </submittedName>
</protein>
<reference evidence="1 2" key="1">
    <citation type="submission" date="2018-06" db="EMBL/GenBank/DDBJ databases">
        <authorList>
            <consortium name="Pathogen Informatics"/>
            <person name="Doyle S."/>
        </authorList>
    </citation>
    <scope>NUCLEOTIDE SEQUENCE [LARGE SCALE GENOMIC DNA]</scope>
    <source>
        <strain evidence="1 2">NCTC10005</strain>
    </source>
</reference>